<dbReference type="AlphaFoldDB" id="A0A2I0BA21"/>
<evidence type="ECO:0000256" key="1">
    <source>
        <dbReference type="SAM" id="MobiDB-lite"/>
    </source>
</evidence>
<dbReference type="PANTHER" id="PTHR14386:SF2">
    <property type="entry name" value="PROTEIN FAM204A"/>
    <property type="match status" value="1"/>
</dbReference>
<evidence type="ECO:0000313" key="2">
    <source>
        <dbReference type="EMBL" id="PKA64658.1"/>
    </source>
</evidence>
<protein>
    <submittedName>
        <fullName evidence="2">Uncharacterized protein</fullName>
    </submittedName>
</protein>
<sequence>MGEEAAEHDRREAALAATPILQPNFKSSRVTQAQLDKFRDLHKRRLQLKWISKNKGNPKGNASKVGKACVNKLEEDHKSDAENRSLDVPNLSAVNKHNLTDEEVAAAVPKRRKKLHWGLEAKHRWERKANM</sequence>
<dbReference type="Proteomes" id="UP000236161">
    <property type="component" value="Unassembled WGS sequence"/>
</dbReference>
<dbReference type="InterPro" id="IPR037690">
    <property type="entry name" value="FAM204A"/>
</dbReference>
<evidence type="ECO:0000313" key="3">
    <source>
        <dbReference type="Proteomes" id="UP000236161"/>
    </source>
</evidence>
<dbReference type="PANTHER" id="PTHR14386">
    <property type="entry name" value="PROTEIN FAM204A"/>
    <property type="match status" value="1"/>
</dbReference>
<accession>A0A2I0BA21</accession>
<organism evidence="2 3">
    <name type="scientific">Apostasia shenzhenica</name>
    <dbReference type="NCBI Taxonomy" id="1088818"/>
    <lineage>
        <taxon>Eukaryota</taxon>
        <taxon>Viridiplantae</taxon>
        <taxon>Streptophyta</taxon>
        <taxon>Embryophyta</taxon>
        <taxon>Tracheophyta</taxon>
        <taxon>Spermatophyta</taxon>
        <taxon>Magnoliopsida</taxon>
        <taxon>Liliopsida</taxon>
        <taxon>Asparagales</taxon>
        <taxon>Orchidaceae</taxon>
        <taxon>Apostasioideae</taxon>
        <taxon>Apostasia</taxon>
    </lineage>
</organism>
<gene>
    <name evidence="2" type="ORF">AXF42_Ash007405</name>
</gene>
<feature type="compositionally biased region" description="Basic and acidic residues" evidence="1">
    <location>
        <begin position="1"/>
        <end position="13"/>
    </location>
</feature>
<proteinExistence type="predicted"/>
<reference evidence="2 3" key="1">
    <citation type="journal article" date="2017" name="Nature">
        <title>The Apostasia genome and the evolution of orchids.</title>
        <authorList>
            <person name="Zhang G.Q."/>
            <person name="Liu K.W."/>
            <person name="Li Z."/>
            <person name="Lohaus R."/>
            <person name="Hsiao Y.Y."/>
            <person name="Niu S.C."/>
            <person name="Wang J.Y."/>
            <person name="Lin Y.C."/>
            <person name="Xu Q."/>
            <person name="Chen L.J."/>
            <person name="Yoshida K."/>
            <person name="Fujiwara S."/>
            <person name="Wang Z.W."/>
            <person name="Zhang Y.Q."/>
            <person name="Mitsuda N."/>
            <person name="Wang M."/>
            <person name="Liu G.H."/>
            <person name="Pecoraro L."/>
            <person name="Huang H.X."/>
            <person name="Xiao X.J."/>
            <person name="Lin M."/>
            <person name="Wu X.Y."/>
            <person name="Wu W.L."/>
            <person name="Chen Y.Y."/>
            <person name="Chang S.B."/>
            <person name="Sakamoto S."/>
            <person name="Ohme-Takagi M."/>
            <person name="Yagi M."/>
            <person name="Zeng S.J."/>
            <person name="Shen C.Y."/>
            <person name="Yeh C.M."/>
            <person name="Luo Y.B."/>
            <person name="Tsai W.C."/>
            <person name="Van de Peer Y."/>
            <person name="Liu Z.J."/>
        </authorList>
    </citation>
    <scope>NUCLEOTIDE SEQUENCE [LARGE SCALE GENOMIC DNA]</scope>
    <source>
        <strain evidence="3">cv. Shenzhen</strain>
        <tissue evidence="2">Stem</tissue>
    </source>
</reference>
<keyword evidence="3" id="KW-1185">Reference proteome</keyword>
<feature type="region of interest" description="Disordered" evidence="1">
    <location>
        <begin position="1"/>
        <end position="20"/>
    </location>
</feature>
<dbReference type="STRING" id="1088818.A0A2I0BA21"/>
<dbReference type="EMBL" id="KZ451903">
    <property type="protein sequence ID" value="PKA64658.1"/>
    <property type="molecule type" value="Genomic_DNA"/>
</dbReference>
<dbReference type="OrthoDB" id="639110at2759"/>
<name>A0A2I0BA21_9ASPA</name>